<dbReference type="SUPFAM" id="SSF48452">
    <property type="entry name" value="TPR-like"/>
    <property type="match status" value="1"/>
</dbReference>
<proteinExistence type="inferred from homology"/>
<dbReference type="Proteomes" id="UP000281474">
    <property type="component" value="Unassembled WGS sequence"/>
</dbReference>
<accession>A0A3L8Q3G3</accession>
<keyword evidence="2" id="KW-1133">Transmembrane helix</keyword>
<comment type="function">
    <text evidence="2">Modulates cellular lipopolysaccharide (LPS) levels by regulating LpxC, which is involved in lipid A biosynthesis. May act by modulating the proteolytic activity of FtsH towards LpxC. May also coordinate assembly of proteins involved in LPS synthesis at the plasma membrane.</text>
</comment>
<name>A0A3L8Q3G3_9GAMM</name>
<evidence type="ECO:0000313" key="5">
    <source>
        <dbReference type="Proteomes" id="UP000281474"/>
    </source>
</evidence>
<dbReference type="GO" id="GO:0009898">
    <property type="term" value="C:cytoplasmic side of plasma membrane"/>
    <property type="evidence" value="ECO:0007669"/>
    <property type="project" value="UniProtKB-UniRule"/>
</dbReference>
<feature type="topological domain" description="Cytoplasmic" evidence="2">
    <location>
        <begin position="21"/>
        <end position="386"/>
    </location>
</feature>
<gene>
    <name evidence="2 4" type="primary">lapB</name>
    <name evidence="4" type="ORF">D5018_02900</name>
</gene>
<dbReference type="OrthoDB" id="507476at2"/>
<dbReference type="Gene3D" id="1.25.40.10">
    <property type="entry name" value="Tetratricopeptide repeat domain"/>
    <property type="match status" value="2"/>
</dbReference>
<feature type="binding site" evidence="2">
    <location>
        <position position="368"/>
    </location>
    <ligand>
        <name>Fe cation</name>
        <dbReference type="ChEBI" id="CHEBI:24875"/>
    </ligand>
</feature>
<dbReference type="InterPro" id="IPR030865">
    <property type="entry name" value="LapB"/>
</dbReference>
<keyword evidence="2" id="KW-0472">Membrane</keyword>
<evidence type="ECO:0000259" key="3">
    <source>
        <dbReference type="Pfam" id="PF18073"/>
    </source>
</evidence>
<dbReference type="Pfam" id="PF18073">
    <property type="entry name" value="Zn_ribbon_LapB"/>
    <property type="match status" value="1"/>
</dbReference>
<sequence>MLEILFLLLPLAASYGWYMGRRSMRHQQQNKQRKLSKEYFSGLNFILSNESDKAVDFFIDMLDVDDETIETHLSLGALFRKRGEVDRAIRIHQNLISRPSLASEQLEMAMSELGKDYMAAGFYDRAEEIFLSLLQQSDDTQEAEAQLISIYQTIKDWRKAIKVINSMNRSSRNEYLERQAHYYCQLSDETDDPAKKIKYLKLAIKQDAKCTRALLELAKVHASRKEYKQSKNYLLSILSADIDFIADALEVTKEVYFAQSDTNGYRDFLQQAIEKGAGVSVNLEVVHLLLQNQSLSEAEQILLDSLYQNPTMKGFQELMKLYLNQTKDDASKDNLARLEKLVSQQIAYRPSYRCKSCGFPAHVLYWHCPSCKSWGKITRIKGIDGE</sequence>
<dbReference type="InterPro" id="IPR011990">
    <property type="entry name" value="TPR-like_helical_dom_sf"/>
</dbReference>
<feature type="binding site" evidence="2">
    <location>
        <position position="371"/>
    </location>
    <ligand>
        <name>Fe cation</name>
        <dbReference type="ChEBI" id="CHEBI:24875"/>
    </ligand>
</feature>
<keyword evidence="2" id="KW-0677">Repeat</keyword>
<protein>
    <recommendedName>
        <fullName evidence="2">Lipopolysaccharide assembly protein B</fullName>
    </recommendedName>
</protein>
<organism evidence="4 5">
    <name type="scientific">Parashewanella curva</name>
    <dbReference type="NCBI Taxonomy" id="2338552"/>
    <lineage>
        <taxon>Bacteria</taxon>
        <taxon>Pseudomonadati</taxon>
        <taxon>Pseudomonadota</taxon>
        <taxon>Gammaproteobacteria</taxon>
        <taxon>Alteromonadales</taxon>
        <taxon>Shewanellaceae</taxon>
        <taxon>Parashewanella</taxon>
    </lineage>
</organism>
<keyword evidence="2" id="KW-0802">TPR repeat</keyword>
<keyword evidence="5" id="KW-1185">Reference proteome</keyword>
<feature type="binding site" evidence="2">
    <location>
        <position position="357"/>
    </location>
    <ligand>
        <name>Fe cation</name>
        <dbReference type="ChEBI" id="CHEBI:24875"/>
    </ligand>
</feature>
<keyword evidence="2" id="KW-0997">Cell inner membrane</keyword>
<dbReference type="HAMAP" id="MF_00994">
    <property type="entry name" value="LPS_assembly_LapB"/>
    <property type="match status" value="1"/>
</dbReference>
<dbReference type="RefSeq" id="WP_121837484.1">
    <property type="nucleotide sequence ID" value="NZ_ML014756.1"/>
</dbReference>
<dbReference type="AlphaFoldDB" id="A0A3L8Q3G3"/>
<keyword evidence="2" id="KW-0408">Iron</keyword>
<keyword evidence="2" id="KW-0812">Transmembrane</keyword>
<dbReference type="InterPro" id="IPR041166">
    <property type="entry name" value="Rubredoxin_2"/>
</dbReference>
<feature type="domain" description="LapB rubredoxin metal binding" evidence="3">
    <location>
        <begin position="352"/>
        <end position="375"/>
    </location>
</feature>
<dbReference type="InterPro" id="IPR019734">
    <property type="entry name" value="TPR_rpt"/>
</dbReference>
<evidence type="ECO:0000256" key="1">
    <source>
        <dbReference type="ARBA" id="ARBA00022723"/>
    </source>
</evidence>
<evidence type="ECO:0000256" key="2">
    <source>
        <dbReference type="HAMAP-Rule" id="MF_00994"/>
    </source>
</evidence>
<dbReference type="NCBIfam" id="NF008753">
    <property type="entry name" value="PRK11788.1-1"/>
    <property type="match status" value="1"/>
</dbReference>
<feature type="binding site" evidence="2">
    <location>
        <position position="354"/>
    </location>
    <ligand>
        <name>Fe cation</name>
        <dbReference type="ChEBI" id="CHEBI:24875"/>
    </ligand>
</feature>
<comment type="similarity">
    <text evidence="2">Belongs to the LapB family.</text>
</comment>
<keyword evidence="1 2" id="KW-0479">Metal-binding</keyword>
<dbReference type="GO" id="GO:0005506">
    <property type="term" value="F:iron ion binding"/>
    <property type="evidence" value="ECO:0007669"/>
    <property type="project" value="UniProtKB-UniRule"/>
</dbReference>
<comment type="caution">
    <text evidence="4">The sequence shown here is derived from an EMBL/GenBank/DDBJ whole genome shotgun (WGS) entry which is preliminary data.</text>
</comment>
<dbReference type="GO" id="GO:0046890">
    <property type="term" value="P:regulation of lipid biosynthetic process"/>
    <property type="evidence" value="ECO:0007669"/>
    <property type="project" value="UniProtKB-UniRule"/>
</dbReference>
<reference evidence="4 5" key="1">
    <citation type="submission" date="2018-09" db="EMBL/GenBank/DDBJ databases">
        <title>Phylogeny of the Shewanellaceae, and recommendation for two new genera, Pseudoshewanella and Parashewanella.</title>
        <authorList>
            <person name="Wang G."/>
        </authorList>
    </citation>
    <scope>NUCLEOTIDE SEQUENCE [LARGE SCALE GENOMIC DNA]</scope>
    <source>
        <strain evidence="4 5">C51</strain>
    </source>
</reference>
<dbReference type="Pfam" id="PF13176">
    <property type="entry name" value="TPR_7"/>
    <property type="match status" value="1"/>
</dbReference>
<comment type="subcellular location">
    <subcellularLocation>
        <location evidence="2">Cell inner membrane</location>
        <topology evidence="2">Single-pass membrane protein</topology>
        <orientation evidence="2">Cytoplasmic side</orientation>
    </subcellularLocation>
</comment>
<dbReference type="EMBL" id="QZEI01000005">
    <property type="protein sequence ID" value="RLV61222.1"/>
    <property type="molecule type" value="Genomic_DNA"/>
</dbReference>
<dbReference type="NCBIfam" id="NF008757">
    <property type="entry name" value="PRK11788.1-5"/>
    <property type="match status" value="1"/>
</dbReference>
<dbReference type="GO" id="GO:0008653">
    <property type="term" value="P:lipopolysaccharide metabolic process"/>
    <property type="evidence" value="ECO:0007669"/>
    <property type="project" value="InterPro"/>
</dbReference>
<evidence type="ECO:0000313" key="4">
    <source>
        <dbReference type="EMBL" id="RLV61222.1"/>
    </source>
</evidence>
<keyword evidence="2" id="KW-1003">Cell membrane</keyword>